<dbReference type="InterPro" id="IPR012349">
    <property type="entry name" value="Split_barrel_FMN-bd"/>
</dbReference>
<evidence type="ECO:0000313" key="3">
    <source>
        <dbReference type="Proteomes" id="UP001221189"/>
    </source>
</evidence>
<comment type="caution">
    <text evidence="2">The sequence shown here is derived from an EMBL/GenBank/DDBJ whole genome shotgun (WGS) entry which is preliminary data.</text>
</comment>
<dbReference type="PANTHER" id="PTHR42815">
    <property type="entry name" value="FAD-BINDING, PUTATIVE (AFU_ORTHOLOGUE AFUA_6G07600)-RELATED"/>
    <property type="match status" value="1"/>
</dbReference>
<accession>A0ABT5K7Z8</accession>
<name>A0ABT5K7Z8_9BURK</name>
<keyword evidence="3" id="KW-1185">Reference proteome</keyword>
<reference evidence="2 3" key="1">
    <citation type="submission" date="2022-10" db="EMBL/GenBank/DDBJ databases">
        <title>Paucibacter sp. hw1 Genome sequencing.</title>
        <authorList>
            <person name="Park S."/>
        </authorList>
    </citation>
    <scope>NUCLEOTIDE SEQUENCE [LARGE SCALE GENOMIC DNA]</scope>
    <source>
        <strain evidence="3">hw1</strain>
    </source>
</reference>
<feature type="domain" description="Pyridoxamine 5'-phosphate oxidase N-terminal" evidence="1">
    <location>
        <begin position="28"/>
        <end position="149"/>
    </location>
</feature>
<dbReference type="InterPro" id="IPR024029">
    <property type="entry name" value="Pyridox_Oxase_FMN-dep"/>
</dbReference>
<dbReference type="InterPro" id="IPR011576">
    <property type="entry name" value="Pyridox_Oxase_N"/>
</dbReference>
<dbReference type="EMBL" id="JAQQXT010000001">
    <property type="protein sequence ID" value="MDC8770077.1"/>
    <property type="molecule type" value="Genomic_DNA"/>
</dbReference>
<dbReference type="NCBIfam" id="TIGR04025">
    <property type="entry name" value="PPOX_FMN_DR2398"/>
    <property type="match status" value="1"/>
</dbReference>
<dbReference type="Gene3D" id="2.30.110.10">
    <property type="entry name" value="Electron Transport, Fmn-binding Protein, Chain A"/>
    <property type="match status" value="1"/>
</dbReference>
<gene>
    <name evidence="2" type="ORF">PRZ03_00740</name>
</gene>
<evidence type="ECO:0000313" key="2">
    <source>
        <dbReference type="EMBL" id="MDC8770077.1"/>
    </source>
</evidence>
<protein>
    <submittedName>
        <fullName evidence="2">Pyridoxamine 5'-phosphate oxidase family protein</fullName>
    </submittedName>
</protein>
<organism evidence="2 3">
    <name type="scientific">Roseateles albus</name>
    <dbReference type="NCBI Taxonomy" id="2987525"/>
    <lineage>
        <taxon>Bacteria</taxon>
        <taxon>Pseudomonadati</taxon>
        <taxon>Pseudomonadota</taxon>
        <taxon>Betaproteobacteria</taxon>
        <taxon>Burkholderiales</taxon>
        <taxon>Sphaerotilaceae</taxon>
        <taxon>Roseateles</taxon>
    </lineage>
</organism>
<dbReference type="Proteomes" id="UP001221189">
    <property type="component" value="Unassembled WGS sequence"/>
</dbReference>
<dbReference type="PANTHER" id="PTHR42815:SF2">
    <property type="entry name" value="FAD-BINDING, PUTATIVE (AFU_ORTHOLOGUE AFUA_6G07600)-RELATED"/>
    <property type="match status" value="1"/>
</dbReference>
<dbReference type="SUPFAM" id="SSF50475">
    <property type="entry name" value="FMN-binding split barrel"/>
    <property type="match status" value="1"/>
</dbReference>
<dbReference type="Pfam" id="PF01243">
    <property type="entry name" value="PNPOx_N"/>
    <property type="match status" value="1"/>
</dbReference>
<dbReference type="RefSeq" id="WP_273598563.1">
    <property type="nucleotide sequence ID" value="NZ_JAQQXT010000001.1"/>
</dbReference>
<sequence length="201" mass="22398">MKIETNQDLRAYFGEPQERALKKEIAFLDKHCLDFIRLSPFLILASADADFNMDASPRGGLPGFVKVNQAGELLIPEAPGNKRIDTLQNVLATRKAGLIFLIPGFNETLRVNGAASLSFDAADLEACRDEKRLPQAVIKVIPEAAYLHCAKAFLRSKLWKAEAQVDRELLPTAAQMISDQTGIRVPYEPREAMELRYQADL</sequence>
<evidence type="ECO:0000259" key="1">
    <source>
        <dbReference type="Pfam" id="PF01243"/>
    </source>
</evidence>
<proteinExistence type="predicted"/>